<name>A0AAU7CEJ4_9BACT</name>
<sequence length="278" mass="31253">MHDRFRKPHQTPRVTARVRSQIAVEAARRMYDLLALNPGEVPIRIGDATENEYYSAKRKAAAVLGHRVRPGDLPSDAEVREQVVFLANSRAGIDPTAAEEEESEEGPTLVAMADHVDRFAIYKMRLEPLESVKQNPFQHPEGDALFHSLQVFERARHARPYDEEFLLAALLHDVGKAIDPKAPAVAGVEALRGAVTERTLWLIEHLEDLAALRDRTLSQRDRRILESSEYLEDLKLLRDLDEAGRVPGTPVETVDQALAYLRGLEDESYLEGNPNLRG</sequence>
<proteinExistence type="predicted"/>
<evidence type="ECO:0000313" key="1">
    <source>
        <dbReference type="EMBL" id="XBH03651.1"/>
    </source>
</evidence>
<gene>
    <name evidence="1" type="ORF">V5E97_35905</name>
</gene>
<organism evidence="1">
    <name type="scientific">Singulisphaera sp. Ch08</name>
    <dbReference type="NCBI Taxonomy" id="3120278"/>
    <lineage>
        <taxon>Bacteria</taxon>
        <taxon>Pseudomonadati</taxon>
        <taxon>Planctomycetota</taxon>
        <taxon>Planctomycetia</taxon>
        <taxon>Isosphaerales</taxon>
        <taxon>Isosphaeraceae</taxon>
        <taxon>Singulisphaera</taxon>
    </lineage>
</organism>
<reference evidence="1" key="1">
    <citation type="submission" date="2024-05" db="EMBL/GenBank/DDBJ databases">
        <title>Planctomycetes of the genus Singulisphaera possess chitinolytic capabilities.</title>
        <authorList>
            <person name="Ivanova A."/>
        </authorList>
    </citation>
    <scope>NUCLEOTIDE SEQUENCE</scope>
    <source>
        <strain evidence="1">Ch08T</strain>
    </source>
</reference>
<accession>A0AAU7CEJ4</accession>
<dbReference type="RefSeq" id="WP_406696390.1">
    <property type="nucleotide sequence ID" value="NZ_CP155447.1"/>
</dbReference>
<dbReference type="Gene3D" id="1.10.3210.10">
    <property type="entry name" value="Hypothetical protein af1432"/>
    <property type="match status" value="1"/>
</dbReference>
<dbReference type="EMBL" id="CP155447">
    <property type="protein sequence ID" value="XBH03651.1"/>
    <property type="molecule type" value="Genomic_DNA"/>
</dbReference>
<dbReference type="SUPFAM" id="SSF109604">
    <property type="entry name" value="HD-domain/PDEase-like"/>
    <property type="match status" value="1"/>
</dbReference>
<protein>
    <submittedName>
        <fullName evidence="1">Phosphohydrolase</fullName>
    </submittedName>
</protein>
<dbReference type="AlphaFoldDB" id="A0AAU7CEJ4"/>